<organism evidence="1 2">
    <name type="scientific">Olea europaea subsp. europaea</name>
    <dbReference type="NCBI Taxonomy" id="158383"/>
    <lineage>
        <taxon>Eukaryota</taxon>
        <taxon>Viridiplantae</taxon>
        <taxon>Streptophyta</taxon>
        <taxon>Embryophyta</taxon>
        <taxon>Tracheophyta</taxon>
        <taxon>Spermatophyta</taxon>
        <taxon>Magnoliopsida</taxon>
        <taxon>eudicotyledons</taxon>
        <taxon>Gunneridae</taxon>
        <taxon>Pentapetalae</taxon>
        <taxon>asterids</taxon>
        <taxon>lamiids</taxon>
        <taxon>Lamiales</taxon>
        <taxon>Oleaceae</taxon>
        <taxon>Oleeae</taxon>
        <taxon>Olea</taxon>
    </lineage>
</organism>
<reference evidence="1 2" key="1">
    <citation type="submission" date="2019-12" db="EMBL/GenBank/DDBJ databases">
        <authorList>
            <person name="Alioto T."/>
            <person name="Alioto T."/>
            <person name="Gomez Garrido J."/>
        </authorList>
    </citation>
    <scope>NUCLEOTIDE SEQUENCE [LARGE SCALE GENOMIC DNA]</scope>
</reference>
<proteinExistence type="predicted"/>
<dbReference type="Proteomes" id="UP000594638">
    <property type="component" value="Unassembled WGS sequence"/>
</dbReference>
<name>A0A8S0PV39_OLEEU</name>
<dbReference type="OrthoDB" id="1436940at2759"/>
<comment type="caution">
    <text evidence="1">The sequence shown here is derived from an EMBL/GenBank/DDBJ whole genome shotgun (WGS) entry which is preliminary data.</text>
</comment>
<keyword evidence="2" id="KW-1185">Reference proteome</keyword>
<dbReference type="Gramene" id="OE9A064268T1">
    <property type="protein sequence ID" value="OE9A064268C1"/>
    <property type="gene ID" value="OE9A064268"/>
</dbReference>
<dbReference type="AlphaFoldDB" id="A0A8S0PV39"/>
<dbReference type="EMBL" id="CACTIH010000260">
    <property type="protein sequence ID" value="CAA2958242.1"/>
    <property type="molecule type" value="Genomic_DNA"/>
</dbReference>
<sequence length="133" mass="15173">MATEAVIQNQSSNFSSISSSAIDDYNKYQRKERSICTYCGYNGHTVEKCYKAKQKIASNKSISNNHHAPANQKSLRTLNPAQYQLLMKMLSTHFSNAKVDDKRDANRDHITDIGLWIPEQQRIVVSQNQHSNQ</sequence>
<evidence type="ECO:0000313" key="1">
    <source>
        <dbReference type="EMBL" id="CAA2958242.1"/>
    </source>
</evidence>
<gene>
    <name evidence="1" type="ORF">OLEA9_A064268</name>
</gene>
<protein>
    <submittedName>
        <fullName evidence="1">Uncharacterized protein</fullName>
    </submittedName>
</protein>
<evidence type="ECO:0000313" key="2">
    <source>
        <dbReference type="Proteomes" id="UP000594638"/>
    </source>
</evidence>
<accession>A0A8S0PV39</accession>